<evidence type="ECO:0000313" key="2">
    <source>
        <dbReference type="Proteomes" id="UP000018144"/>
    </source>
</evidence>
<accession>U4L454</accession>
<reference evidence="1 2" key="1">
    <citation type="journal article" date="2013" name="PLoS Genet.">
        <title>The genome and development-dependent transcriptomes of Pyronema confluens: a window into fungal evolution.</title>
        <authorList>
            <person name="Traeger S."/>
            <person name="Altegoer F."/>
            <person name="Freitag M."/>
            <person name="Gabaldon T."/>
            <person name="Kempken F."/>
            <person name="Kumar A."/>
            <person name="Marcet-Houben M."/>
            <person name="Poggeler S."/>
            <person name="Stajich J.E."/>
            <person name="Nowrousian M."/>
        </authorList>
    </citation>
    <scope>NUCLEOTIDE SEQUENCE [LARGE SCALE GENOMIC DNA]</scope>
    <source>
        <strain evidence="2">CBS 100304</strain>
        <tissue evidence="1">Vegetative mycelium</tissue>
    </source>
</reference>
<dbReference type="EMBL" id="HF935586">
    <property type="protein sequence ID" value="CCX11026.1"/>
    <property type="molecule type" value="Genomic_DNA"/>
</dbReference>
<protein>
    <submittedName>
        <fullName evidence="1">Uncharacterized protein</fullName>
    </submittedName>
</protein>
<keyword evidence="2" id="KW-1185">Reference proteome</keyword>
<organism evidence="1 2">
    <name type="scientific">Pyronema omphalodes (strain CBS 100304)</name>
    <name type="common">Pyronema confluens</name>
    <dbReference type="NCBI Taxonomy" id="1076935"/>
    <lineage>
        <taxon>Eukaryota</taxon>
        <taxon>Fungi</taxon>
        <taxon>Dikarya</taxon>
        <taxon>Ascomycota</taxon>
        <taxon>Pezizomycotina</taxon>
        <taxon>Pezizomycetes</taxon>
        <taxon>Pezizales</taxon>
        <taxon>Pyronemataceae</taxon>
        <taxon>Pyronema</taxon>
    </lineage>
</organism>
<evidence type="ECO:0000313" key="1">
    <source>
        <dbReference type="EMBL" id="CCX11026.1"/>
    </source>
</evidence>
<dbReference type="Proteomes" id="UP000018144">
    <property type="component" value="Unassembled WGS sequence"/>
</dbReference>
<proteinExistence type="predicted"/>
<name>U4L454_PYROM</name>
<gene>
    <name evidence="1" type="ORF">PCON_10620</name>
</gene>
<sequence>MQLCDLDMGYCFITISFWVAVAVVFGSDVACDDAFCY</sequence>
<dbReference type="AlphaFoldDB" id="U4L454"/>